<accession>A0ABQ7T5B3</accession>
<dbReference type="Proteomes" id="UP000826234">
    <property type="component" value="Unassembled WGS sequence"/>
</dbReference>
<dbReference type="SMART" id="SM00069">
    <property type="entry name" value="GLA"/>
    <property type="match status" value="1"/>
</dbReference>
<dbReference type="PANTHER" id="PTHR24278">
    <property type="entry name" value="COAGULATION FACTOR"/>
    <property type="match status" value="1"/>
</dbReference>
<dbReference type="InterPro" id="IPR017857">
    <property type="entry name" value="Coagulation_fac-like_Gla_dom"/>
</dbReference>
<feature type="region of interest" description="Disordered" evidence="2">
    <location>
        <begin position="178"/>
        <end position="224"/>
    </location>
</feature>
<dbReference type="PROSITE" id="PS50998">
    <property type="entry name" value="GLA_2"/>
    <property type="match status" value="1"/>
</dbReference>
<dbReference type="PANTHER" id="PTHR24278:SF37">
    <property type="entry name" value="TRANSMEMBRANE GAMMA-CARBOXYGLUTAMIC ACID PROTEIN 1"/>
    <property type="match status" value="1"/>
</dbReference>
<dbReference type="InterPro" id="IPR050442">
    <property type="entry name" value="Peptidase_S1_coag_factors"/>
</dbReference>
<name>A0ABQ7T5B3_PHRPL</name>
<keyword evidence="3" id="KW-1133">Transmembrane helix</keyword>
<feature type="transmembrane region" description="Helical" evidence="3">
    <location>
        <begin position="84"/>
        <end position="108"/>
    </location>
</feature>
<feature type="domain" description="Gla" evidence="4">
    <location>
        <begin position="23"/>
        <end position="69"/>
    </location>
</feature>
<proteinExistence type="predicted"/>
<evidence type="ECO:0000259" key="4">
    <source>
        <dbReference type="PROSITE" id="PS50998"/>
    </source>
</evidence>
<sequence>MSLFSAVFLTEANANSVLKRYPRANGLLEEFKQGNIERECYEERCDKEEAREAFENDEKTMEFWKEYTHRLHGESNTGHNWYPFYLVFPLIIGLFIILLIIFLTWRCLFKKKMHRRSMYAHSRTTGDTTVGDGRSSLPQPLSILHSPQEEMFEGNGHSPGYLSYVDGHTDSLSIRLSTCDPPPSYEEVAGENDIRRSETANPLDPPPQYEDIVNSISVPPVTIK</sequence>
<dbReference type="Gene3D" id="4.10.740.10">
    <property type="entry name" value="Coagulation Factor IX"/>
    <property type="match status" value="1"/>
</dbReference>
<dbReference type="InterPro" id="IPR035972">
    <property type="entry name" value="GLA-like_dom_SF"/>
</dbReference>
<gene>
    <name evidence="5" type="ORF">JD844_032542</name>
</gene>
<dbReference type="PROSITE" id="PS00011">
    <property type="entry name" value="GLA_1"/>
    <property type="match status" value="1"/>
</dbReference>
<evidence type="ECO:0000256" key="2">
    <source>
        <dbReference type="SAM" id="MobiDB-lite"/>
    </source>
</evidence>
<keyword evidence="6" id="KW-1185">Reference proteome</keyword>
<dbReference type="InterPro" id="IPR000294">
    <property type="entry name" value="GLA_domain"/>
</dbReference>
<evidence type="ECO:0000256" key="1">
    <source>
        <dbReference type="ARBA" id="ARBA00023157"/>
    </source>
</evidence>
<dbReference type="Pfam" id="PF00594">
    <property type="entry name" value="Gla"/>
    <property type="match status" value="1"/>
</dbReference>
<dbReference type="EMBL" id="JAIPUX010001232">
    <property type="protein sequence ID" value="KAH0624763.1"/>
    <property type="molecule type" value="Genomic_DNA"/>
</dbReference>
<keyword evidence="1" id="KW-1015">Disulfide bond</keyword>
<dbReference type="PRINTS" id="PR00001">
    <property type="entry name" value="GLABLOOD"/>
</dbReference>
<reference evidence="5 6" key="1">
    <citation type="journal article" date="2022" name="Gigascience">
        <title>A chromosome-level genome assembly and annotation of the desert horned lizard, Phrynosoma platyrhinos, provides insight into chromosomal rearrangements among reptiles.</title>
        <authorList>
            <person name="Koochekian N."/>
            <person name="Ascanio A."/>
            <person name="Farleigh K."/>
            <person name="Card D.C."/>
            <person name="Schield D.R."/>
            <person name="Castoe T.A."/>
            <person name="Jezkova T."/>
        </authorList>
    </citation>
    <scope>NUCLEOTIDE SEQUENCE [LARGE SCALE GENOMIC DNA]</scope>
    <source>
        <strain evidence="5">NK-2021</strain>
    </source>
</reference>
<keyword evidence="3" id="KW-0472">Membrane</keyword>
<comment type="caution">
    <text evidence="5">The sequence shown here is derived from an EMBL/GenBank/DDBJ whole genome shotgun (WGS) entry which is preliminary data.</text>
</comment>
<dbReference type="SUPFAM" id="SSF57630">
    <property type="entry name" value="GLA-domain"/>
    <property type="match status" value="1"/>
</dbReference>
<evidence type="ECO:0000256" key="3">
    <source>
        <dbReference type="SAM" id="Phobius"/>
    </source>
</evidence>
<protein>
    <recommendedName>
        <fullName evidence="4">Gla domain-containing protein</fullName>
    </recommendedName>
</protein>
<keyword evidence="3" id="KW-0812">Transmembrane</keyword>
<evidence type="ECO:0000313" key="6">
    <source>
        <dbReference type="Proteomes" id="UP000826234"/>
    </source>
</evidence>
<organism evidence="5 6">
    <name type="scientific">Phrynosoma platyrhinos</name>
    <name type="common">Desert horned lizard</name>
    <dbReference type="NCBI Taxonomy" id="52577"/>
    <lineage>
        <taxon>Eukaryota</taxon>
        <taxon>Metazoa</taxon>
        <taxon>Chordata</taxon>
        <taxon>Craniata</taxon>
        <taxon>Vertebrata</taxon>
        <taxon>Euteleostomi</taxon>
        <taxon>Lepidosauria</taxon>
        <taxon>Squamata</taxon>
        <taxon>Bifurcata</taxon>
        <taxon>Unidentata</taxon>
        <taxon>Episquamata</taxon>
        <taxon>Toxicofera</taxon>
        <taxon>Iguania</taxon>
        <taxon>Phrynosomatidae</taxon>
        <taxon>Phrynosomatinae</taxon>
        <taxon>Phrynosoma</taxon>
    </lineage>
</organism>
<evidence type="ECO:0000313" key="5">
    <source>
        <dbReference type="EMBL" id="KAH0624763.1"/>
    </source>
</evidence>